<comment type="similarity">
    <text evidence="1">Belongs to the short-chain dehydrogenases/reductases (SDR) family.</text>
</comment>
<dbReference type="CDD" id="cd05233">
    <property type="entry name" value="SDR_c"/>
    <property type="match status" value="1"/>
</dbReference>
<dbReference type="InterPro" id="IPR002347">
    <property type="entry name" value="SDR_fam"/>
</dbReference>
<proteinExistence type="inferred from homology"/>
<dbReference type="AlphaFoldDB" id="A0A8H7CJI5"/>
<evidence type="ECO:0000313" key="3">
    <source>
        <dbReference type="Proteomes" id="UP000620124"/>
    </source>
</evidence>
<dbReference type="PANTHER" id="PTHR43544:SF2">
    <property type="entry name" value="OXIDOREDUCTASE"/>
    <property type="match status" value="1"/>
</dbReference>
<dbReference type="GO" id="GO:0016491">
    <property type="term" value="F:oxidoreductase activity"/>
    <property type="evidence" value="ECO:0007669"/>
    <property type="project" value="TreeGrafter"/>
</dbReference>
<dbReference type="OrthoDB" id="191139at2759"/>
<dbReference type="InterPro" id="IPR036291">
    <property type="entry name" value="NAD(P)-bd_dom_sf"/>
</dbReference>
<accession>A0A8H7CJI5</accession>
<dbReference type="PRINTS" id="PR00081">
    <property type="entry name" value="GDHRDH"/>
</dbReference>
<gene>
    <name evidence="2" type="ORF">MVEN_02053100</name>
</gene>
<dbReference type="PANTHER" id="PTHR43544">
    <property type="entry name" value="SHORT-CHAIN DEHYDROGENASE/REDUCTASE"/>
    <property type="match status" value="1"/>
</dbReference>
<dbReference type="Proteomes" id="UP000620124">
    <property type="component" value="Unassembled WGS sequence"/>
</dbReference>
<dbReference type="Pfam" id="PF00106">
    <property type="entry name" value="adh_short"/>
    <property type="match status" value="1"/>
</dbReference>
<dbReference type="SUPFAM" id="SSF51735">
    <property type="entry name" value="NAD(P)-binding Rossmann-fold domains"/>
    <property type="match status" value="1"/>
</dbReference>
<organism evidence="2 3">
    <name type="scientific">Mycena venus</name>
    <dbReference type="NCBI Taxonomy" id="2733690"/>
    <lineage>
        <taxon>Eukaryota</taxon>
        <taxon>Fungi</taxon>
        <taxon>Dikarya</taxon>
        <taxon>Basidiomycota</taxon>
        <taxon>Agaricomycotina</taxon>
        <taxon>Agaricomycetes</taxon>
        <taxon>Agaricomycetidae</taxon>
        <taxon>Agaricales</taxon>
        <taxon>Marasmiineae</taxon>
        <taxon>Mycenaceae</taxon>
        <taxon>Mycena</taxon>
    </lineage>
</organism>
<dbReference type="Gene3D" id="3.40.50.720">
    <property type="entry name" value="NAD(P)-binding Rossmann-like Domain"/>
    <property type="match status" value="1"/>
</dbReference>
<dbReference type="InterPro" id="IPR051468">
    <property type="entry name" value="Fungal_SecMetab_SDRs"/>
</dbReference>
<comment type="caution">
    <text evidence="2">The sequence shown here is derived from an EMBL/GenBank/DDBJ whole genome shotgun (WGS) entry which is preliminary data.</text>
</comment>
<dbReference type="EMBL" id="JACAZI010000021">
    <property type="protein sequence ID" value="KAF7338277.1"/>
    <property type="molecule type" value="Genomic_DNA"/>
</dbReference>
<dbReference type="GO" id="GO:0005737">
    <property type="term" value="C:cytoplasm"/>
    <property type="evidence" value="ECO:0007669"/>
    <property type="project" value="TreeGrafter"/>
</dbReference>
<evidence type="ECO:0000313" key="2">
    <source>
        <dbReference type="EMBL" id="KAF7338277.1"/>
    </source>
</evidence>
<name>A0A8H7CJI5_9AGAR</name>
<evidence type="ECO:0000256" key="1">
    <source>
        <dbReference type="ARBA" id="ARBA00006484"/>
    </source>
</evidence>
<protein>
    <submittedName>
        <fullName evidence="2">Short-chain dehydrogenase/reductase family protein</fullName>
    </submittedName>
</protein>
<sequence length="376" mass="41679">MAQQPTPTPPPMMSTEDSDIAIRVLEHIMAHGLGGLPMEKGNRIRILAKDIGAGRYCKPGVPIRMFSRCYICRRQREYDIVPDAPPLCEECRRFNAARRADVAVPNIFAGKLALVTGGRINLGFSVALALLRGGASCIVTTDFTSPSSIESAIKTIHKLANGRLDILINNAALTVPIPDAEQQRLIAGEESLVTADHHALAVIDQSLTTTNVKNPWEARYNEFSYQELLDVLAINAVCPFILIRECISLMLHDEPTHVINVSSREGMFEVAWNRRNAAHVHTNMAKAALNMCTQTLAEESKFKNQKVYINSVDPGYLSHQHSITHNGVEAVKEYDVPLTWADGAARVLNPIIRTPLITGSFFKDFVQVRDWTNGWM</sequence>
<reference evidence="2" key="1">
    <citation type="submission" date="2020-05" db="EMBL/GenBank/DDBJ databases">
        <title>Mycena genomes resolve the evolution of fungal bioluminescence.</title>
        <authorList>
            <person name="Tsai I.J."/>
        </authorList>
    </citation>
    <scope>NUCLEOTIDE SEQUENCE</scope>
    <source>
        <strain evidence="2">CCC161011</strain>
    </source>
</reference>
<keyword evidence="3" id="KW-1185">Reference proteome</keyword>